<dbReference type="Proteomes" id="UP000765509">
    <property type="component" value="Unassembled WGS sequence"/>
</dbReference>
<name>A0A9Q3I2E6_9BASI</name>
<dbReference type="OrthoDB" id="3262920at2759"/>
<dbReference type="AlphaFoldDB" id="A0A9Q3I2E6"/>
<accession>A0A9Q3I2E6</accession>
<gene>
    <name evidence="1" type="ORF">O181_066691</name>
</gene>
<dbReference type="EMBL" id="AVOT02033113">
    <property type="protein sequence ID" value="MBW0526976.1"/>
    <property type="molecule type" value="Genomic_DNA"/>
</dbReference>
<reference evidence="1" key="1">
    <citation type="submission" date="2021-03" db="EMBL/GenBank/DDBJ databases">
        <title>Draft genome sequence of rust myrtle Austropuccinia psidii MF-1, a brazilian biotype.</title>
        <authorList>
            <person name="Quecine M.C."/>
            <person name="Pachon D.M.R."/>
            <person name="Bonatelli M.L."/>
            <person name="Correr F.H."/>
            <person name="Franceschini L.M."/>
            <person name="Leite T.F."/>
            <person name="Margarido G.R.A."/>
            <person name="Almeida C.A."/>
            <person name="Ferrarezi J.A."/>
            <person name="Labate C.A."/>
        </authorList>
    </citation>
    <scope>NUCLEOTIDE SEQUENCE</scope>
    <source>
        <strain evidence="1">MF-1</strain>
    </source>
</reference>
<organism evidence="1 2">
    <name type="scientific">Austropuccinia psidii MF-1</name>
    <dbReference type="NCBI Taxonomy" id="1389203"/>
    <lineage>
        <taxon>Eukaryota</taxon>
        <taxon>Fungi</taxon>
        <taxon>Dikarya</taxon>
        <taxon>Basidiomycota</taxon>
        <taxon>Pucciniomycotina</taxon>
        <taxon>Pucciniomycetes</taxon>
        <taxon>Pucciniales</taxon>
        <taxon>Sphaerophragmiaceae</taxon>
        <taxon>Austropuccinia</taxon>
    </lineage>
</organism>
<protein>
    <submittedName>
        <fullName evidence="1">Uncharacterized protein</fullName>
    </submittedName>
</protein>
<keyword evidence="2" id="KW-1185">Reference proteome</keyword>
<proteinExistence type="predicted"/>
<evidence type="ECO:0000313" key="2">
    <source>
        <dbReference type="Proteomes" id="UP000765509"/>
    </source>
</evidence>
<comment type="caution">
    <text evidence="1">The sequence shown here is derived from an EMBL/GenBank/DDBJ whole genome shotgun (WGS) entry which is preliminary data.</text>
</comment>
<evidence type="ECO:0000313" key="1">
    <source>
        <dbReference type="EMBL" id="MBW0526976.1"/>
    </source>
</evidence>
<sequence>MDLPPLSFHASLAEKWDDEEEPERIAAVLKVVPPAYQNYLDVFCKGKEQKCSPYHTCHHHIELEGLLPPVGVIHSFSNHESETLWAYISENVERCVIRTSSSSTGSPAFFF</sequence>